<sequence>MEKAILVPSTASVVEKALQLWACSVGIGEEVQELMAVRRDLCSVLAEVDGKEIRNEALAFHLREASHQACRVEDLLGMLEYHRIREKVERSDNEDHHRQQQLGAQLHPTPTT</sequence>
<evidence type="ECO:0000313" key="3">
    <source>
        <dbReference type="Proteomes" id="UP001054889"/>
    </source>
</evidence>
<dbReference type="Proteomes" id="UP001054889">
    <property type="component" value="Unassembled WGS sequence"/>
</dbReference>
<proteinExistence type="predicted"/>
<reference evidence="2" key="2">
    <citation type="submission" date="2021-12" db="EMBL/GenBank/DDBJ databases">
        <title>Resequencing data analysis of finger millet.</title>
        <authorList>
            <person name="Hatakeyama M."/>
            <person name="Aluri S."/>
            <person name="Balachadran M.T."/>
            <person name="Sivarajan S.R."/>
            <person name="Poveda L."/>
            <person name="Shimizu-Inatsugi R."/>
            <person name="Schlapbach R."/>
            <person name="Sreeman S.M."/>
            <person name="Shimizu K.K."/>
        </authorList>
    </citation>
    <scope>NUCLEOTIDE SEQUENCE</scope>
</reference>
<reference evidence="2" key="1">
    <citation type="journal article" date="2018" name="DNA Res.">
        <title>Multiple hybrid de novo genome assembly of finger millet, an orphan allotetraploid crop.</title>
        <authorList>
            <person name="Hatakeyama M."/>
            <person name="Aluri S."/>
            <person name="Balachadran M.T."/>
            <person name="Sivarajan S.R."/>
            <person name="Patrignani A."/>
            <person name="Gruter S."/>
            <person name="Poveda L."/>
            <person name="Shimizu-Inatsugi R."/>
            <person name="Baeten J."/>
            <person name="Francoijs K.J."/>
            <person name="Nataraja K.N."/>
            <person name="Reddy Y.A.N."/>
            <person name="Phadnis S."/>
            <person name="Ravikumar R.L."/>
            <person name="Schlapbach R."/>
            <person name="Sreeman S.M."/>
            <person name="Shimizu K.K."/>
        </authorList>
    </citation>
    <scope>NUCLEOTIDE SEQUENCE</scope>
</reference>
<feature type="region of interest" description="Disordered" evidence="1">
    <location>
        <begin position="87"/>
        <end position="112"/>
    </location>
</feature>
<dbReference type="EMBL" id="BQKI01000088">
    <property type="protein sequence ID" value="GJN35968.1"/>
    <property type="molecule type" value="Genomic_DNA"/>
</dbReference>
<evidence type="ECO:0000256" key="1">
    <source>
        <dbReference type="SAM" id="MobiDB-lite"/>
    </source>
</evidence>
<protein>
    <recommendedName>
        <fullName evidence="4">Rx N-terminal domain-containing protein</fullName>
    </recommendedName>
</protein>
<evidence type="ECO:0000313" key="2">
    <source>
        <dbReference type="EMBL" id="GJN35968.1"/>
    </source>
</evidence>
<comment type="caution">
    <text evidence="2">The sequence shown here is derived from an EMBL/GenBank/DDBJ whole genome shotgun (WGS) entry which is preliminary data.</text>
</comment>
<evidence type="ECO:0008006" key="4">
    <source>
        <dbReference type="Google" id="ProtNLM"/>
    </source>
</evidence>
<feature type="compositionally biased region" description="Basic and acidic residues" evidence="1">
    <location>
        <begin position="87"/>
        <end position="98"/>
    </location>
</feature>
<dbReference type="AlphaFoldDB" id="A0AAV5FJL2"/>
<feature type="compositionally biased region" description="Polar residues" evidence="1">
    <location>
        <begin position="100"/>
        <end position="112"/>
    </location>
</feature>
<name>A0AAV5FJL2_ELECO</name>
<accession>A0AAV5FJL2</accession>
<organism evidence="2 3">
    <name type="scientific">Eleusine coracana subsp. coracana</name>
    <dbReference type="NCBI Taxonomy" id="191504"/>
    <lineage>
        <taxon>Eukaryota</taxon>
        <taxon>Viridiplantae</taxon>
        <taxon>Streptophyta</taxon>
        <taxon>Embryophyta</taxon>
        <taxon>Tracheophyta</taxon>
        <taxon>Spermatophyta</taxon>
        <taxon>Magnoliopsida</taxon>
        <taxon>Liliopsida</taxon>
        <taxon>Poales</taxon>
        <taxon>Poaceae</taxon>
        <taxon>PACMAD clade</taxon>
        <taxon>Chloridoideae</taxon>
        <taxon>Cynodonteae</taxon>
        <taxon>Eleusininae</taxon>
        <taxon>Eleusine</taxon>
    </lineage>
</organism>
<keyword evidence="3" id="KW-1185">Reference proteome</keyword>
<gene>
    <name evidence="2" type="primary">gb24789</name>
    <name evidence="2" type="ORF">PR202_gb24789</name>
</gene>